<dbReference type="AlphaFoldDB" id="A0AAD6QLN9"/>
<protein>
    <submittedName>
        <fullName evidence="1">Uncharacterized protein</fullName>
    </submittedName>
</protein>
<reference evidence="1" key="1">
    <citation type="journal article" date="2023" name="Mol. Ecol. Resour.">
        <title>Chromosome-level genome assembly of a triploid poplar Populus alba 'Berolinensis'.</title>
        <authorList>
            <person name="Chen S."/>
            <person name="Yu Y."/>
            <person name="Wang X."/>
            <person name="Wang S."/>
            <person name="Zhang T."/>
            <person name="Zhou Y."/>
            <person name="He R."/>
            <person name="Meng N."/>
            <person name="Wang Y."/>
            <person name="Liu W."/>
            <person name="Liu Z."/>
            <person name="Liu J."/>
            <person name="Guo Q."/>
            <person name="Huang H."/>
            <person name="Sederoff R.R."/>
            <person name="Wang G."/>
            <person name="Qu G."/>
            <person name="Chen S."/>
        </authorList>
    </citation>
    <scope>NUCLEOTIDE SEQUENCE</scope>
    <source>
        <strain evidence="1">SC-2020</strain>
    </source>
</reference>
<dbReference type="EMBL" id="JAQIZT010000006">
    <property type="protein sequence ID" value="KAJ6992726.1"/>
    <property type="molecule type" value="Genomic_DNA"/>
</dbReference>
<dbReference type="InterPro" id="IPR036769">
    <property type="entry name" value="Ribosomal_uL11_C_sf"/>
</dbReference>
<organism evidence="1 2">
    <name type="scientific">Populus alba x Populus x berolinensis</name>
    <dbReference type="NCBI Taxonomy" id="444605"/>
    <lineage>
        <taxon>Eukaryota</taxon>
        <taxon>Viridiplantae</taxon>
        <taxon>Streptophyta</taxon>
        <taxon>Embryophyta</taxon>
        <taxon>Tracheophyta</taxon>
        <taxon>Spermatophyta</taxon>
        <taxon>Magnoliopsida</taxon>
        <taxon>eudicotyledons</taxon>
        <taxon>Gunneridae</taxon>
        <taxon>Pentapetalae</taxon>
        <taxon>rosids</taxon>
        <taxon>fabids</taxon>
        <taxon>Malpighiales</taxon>
        <taxon>Salicaceae</taxon>
        <taxon>Saliceae</taxon>
        <taxon>Populus</taxon>
    </lineage>
</organism>
<evidence type="ECO:0000313" key="1">
    <source>
        <dbReference type="EMBL" id="KAJ6992726.1"/>
    </source>
</evidence>
<accession>A0AAD6QLN9</accession>
<name>A0AAD6QLN9_9ROSI</name>
<comment type="caution">
    <text evidence="1">The sequence shown here is derived from an EMBL/GenBank/DDBJ whole genome shotgun (WGS) entry which is preliminary data.</text>
</comment>
<gene>
    <name evidence="1" type="ORF">NC653_015963</name>
</gene>
<evidence type="ECO:0000313" key="2">
    <source>
        <dbReference type="Proteomes" id="UP001164929"/>
    </source>
</evidence>
<keyword evidence="2" id="KW-1185">Reference proteome</keyword>
<dbReference type="Proteomes" id="UP001164929">
    <property type="component" value="Chromosome 6"/>
</dbReference>
<proteinExistence type="predicted"/>
<dbReference type="Gene3D" id="1.10.10.250">
    <property type="entry name" value="Ribosomal protein L11, C-terminal domain"/>
    <property type="match status" value="1"/>
</dbReference>
<sequence length="51" mass="5957">MWIEIAKVMSSRSMAKDLSGTVKEIFWDMLCFQLGVRFGWEDPKDLQPGDY</sequence>